<name>A0A8H5H379_9AGAR</name>
<feature type="region of interest" description="Disordered" evidence="1">
    <location>
        <begin position="35"/>
        <end position="91"/>
    </location>
</feature>
<evidence type="ECO:0000313" key="2">
    <source>
        <dbReference type="EMBL" id="KAF5375809.1"/>
    </source>
</evidence>
<dbReference type="Proteomes" id="UP000518752">
    <property type="component" value="Unassembled WGS sequence"/>
</dbReference>
<sequence>MTEYDYSPEAYRRYMESQDRISRWVDNTEAHHHSFRVPYGPRSDFGQDDLDGMSEADEALPSGASAGGWYESKRRTGGRHTAAPAPPPLFYPQPHVPTPMYSAPMASAPAGYSYPYTAPQAYMSSPASPPRIIIQSIPNHRSHRHRSSRRSSSSSSKTKTYILPPPGSAGPPMMQISSSYGPPGVQPPPGTYSYPNSALPYTSGLPYPNHTYSPIGSPSMMGPPPPPPPYYPAQPQPNPAGTYVIMPKKGKHVRVTTHAALHVANQIRWAEPPFYIALSNINTTYPHFTVDNFFV</sequence>
<proteinExistence type="predicted"/>
<comment type="caution">
    <text evidence="2">The sequence shown here is derived from an EMBL/GenBank/DDBJ whole genome shotgun (WGS) entry which is preliminary data.</text>
</comment>
<dbReference type="AlphaFoldDB" id="A0A8H5H379"/>
<keyword evidence="3" id="KW-1185">Reference proteome</keyword>
<feature type="compositionally biased region" description="Acidic residues" evidence="1">
    <location>
        <begin position="46"/>
        <end position="58"/>
    </location>
</feature>
<evidence type="ECO:0000256" key="1">
    <source>
        <dbReference type="SAM" id="MobiDB-lite"/>
    </source>
</evidence>
<protein>
    <submittedName>
        <fullName evidence="2">Uncharacterized protein</fullName>
    </submittedName>
</protein>
<dbReference type="OrthoDB" id="2976199at2759"/>
<accession>A0A8H5H379</accession>
<evidence type="ECO:0000313" key="3">
    <source>
        <dbReference type="Proteomes" id="UP000518752"/>
    </source>
</evidence>
<feature type="region of interest" description="Disordered" evidence="1">
    <location>
        <begin position="137"/>
        <end position="186"/>
    </location>
</feature>
<feature type="compositionally biased region" description="Basic residues" evidence="1">
    <location>
        <begin position="140"/>
        <end position="149"/>
    </location>
</feature>
<reference evidence="2 3" key="1">
    <citation type="journal article" date="2020" name="ISME J.">
        <title>Uncovering the hidden diversity of litter-decomposition mechanisms in mushroom-forming fungi.</title>
        <authorList>
            <person name="Floudas D."/>
            <person name="Bentzer J."/>
            <person name="Ahren D."/>
            <person name="Johansson T."/>
            <person name="Persson P."/>
            <person name="Tunlid A."/>
        </authorList>
    </citation>
    <scope>NUCLEOTIDE SEQUENCE [LARGE SCALE GENOMIC DNA]</scope>
    <source>
        <strain evidence="2 3">CBS 406.79</strain>
    </source>
</reference>
<organism evidence="2 3">
    <name type="scientific">Collybiopsis confluens</name>
    <dbReference type="NCBI Taxonomy" id="2823264"/>
    <lineage>
        <taxon>Eukaryota</taxon>
        <taxon>Fungi</taxon>
        <taxon>Dikarya</taxon>
        <taxon>Basidiomycota</taxon>
        <taxon>Agaricomycotina</taxon>
        <taxon>Agaricomycetes</taxon>
        <taxon>Agaricomycetidae</taxon>
        <taxon>Agaricales</taxon>
        <taxon>Marasmiineae</taxon>
        <taxon>Omphalotaceae</taxon>
        <taxon>Collybiopsis</taxon>
    </lineage>
</organism>
<gene>
    <name evidence="2" type="ORF">D9757_011190</name>
</gene>
<dbReference type="EMBL" id="JAACJN010000094">
    <property type="protein sequence ID" value="KAF5375809.1"/>
    <property type="molecule type" value="Genomic_DNA"/>
</dbReference>